<protein>
    <submittedName>
        <fullName evidence="1">Uncharacterized protein</fullName>
    </submittedName>
</protein>
<dbReference type="AlphaFoldDB" id="A0A2Z6PCH3"/>
<dbReference type="Proteomes" id="UP000242715">
    <property type="component" value="Unassembled WGS sequence"/>
</dbReference>
<sequence>MKYDYQLCKDTRQICTGGHYCLRIAFNGLILETVPDHPLDKYCATQSAVQSPGKCSDWLEIDSWIVVWHVIINCCLAGSSIQL</sequence>
<evidence type="ECO:0000313" key="2">
    <source>
        <dbReference type="Proteomes" id="UP000242715"/>
    </source>
</evidence>
<dbReference type="EMBL" id="DF973915">
    <property type="protein sequence ID" value="GAU42369.1"/>
    <property type="molecule type" value="Genomic_DNA"/>
</dbReference>
<keyword evidence="2" id="KW-1185">Reference proteome</keyword>
<evidence type="ECO:0000313" key="1">
    <source>
        <dbReference type="EMBL" id="GAU42369.1"/>
    </source>
</evidence>
<gene>
    <name evidence="1" type="ORF">TSUD_350350</name>
</gene>
<proteinExistence type="predicted"/>
<name>A0A2Z6PCH3_TRISU</name>
<reference evidence="2" key="1">
    <citation type="journal article" date="2017" name="Front. Plant Sci.">
        <title>Climate Clever Clovers: New Paradigm to Reduce the Environmental Footprint of Ruminants by Breeding Low Methanogenic Forages Utilizing Haplotype Variation.</title>
        <authorList>
            <person name="Kaur P."/>
            <person name="Appels R."/>
            <person name="Bayer P.E."/>
            <person name="Keeble-Gagnere G."/>
            <person name="Wang J."/>
            <person name="Hirakawa H."/>
            <person name="Shirasawa K."/>
            <person name="Vercoe P."/>
            <person name="Stefanova K."/>
            <person name="Durmic Z."/>
            <person name="Nichols P."/>
            <person name="Revell C."/>
            <person name="Isobe S.N."/>
            <person name="Edwards D."/>
            <person name="Erskine W."/>
        </authorList>
    </citation>
    <scope>NUCLEOTIDE SEQUENCE [LARGE SCALE GENOMIC DNA]</scope>
    <source>
        <strain evidence="2">cv. Daliak</strain>
    </source>
</reference>
<accession>A0A2Z6PCH3</accession>
<organism evidence="1 2">
    <name type="scientific">Trifolium subterraneum</name>
    <name type="common">Subterranean clover</name>
    <dbReference type="NCBI Taxonomy" id="3900"/>
    <lineage>
        <taxon>Eukaryota</taxon>
        <taxon>Viridiplantae</taxon>
        <taxon>Streptophyta</taxon>
        <taxon>Embryophyta</taxon>
        <taxon>Tracheophyta</taxon>
        <taxon>Spermatophyta</taxon>
        <taxon>Magnoliopsida</taxon>
        <taxon>eudicotyledons</taxon>
        <taxon>Gunneridae</taxon>
        <taxon>Pentapetalae</taxon>
        <taxon>rosids</taxon>
        <taxon>fabids</taxon>
        <taxon>Fabales</taxon>
        <taxon>Fabaceae</taxon>
        <taxon>Papilionoideae</taxon>
        <taxon>50 kb inversion clade</taxon>
        <taxon>NPAAA clade</taxon>
        <taxon>Hologalegina</taxon>
        <taxon>IRL clade</taxon>
        <taxon>Trifolieae</taxon>
        <taxon>Trifolium</taxon>
    </lineage>
</organism>